<evidence type="ECO:0000259" key="1">
    <source>
        <dbReference type="Pfam" id="PF05118"/>
    </source>
</evidence>
<dbReference type="Gene3D" id="2.60.120.330">
    <property type="entry name" value="B-lactam Antibiotic, Isopenicillin N Synthase, Chain"/>
    <property type="match status" value="1"/>
</dbReference>
<proteinExistence type="predicted"/>
<sequence>MKNFQLMSRGMAVVPLLNAVMRQPHLWNQNTLRTEHAGTPHTEVSDIWLRFNSLMDGIQSVADEHESVNYPAILALPQARPLIFGVMGLVEGERLGRVLITRLPSGGKIAPHEDGGAHAAYYDRFHVVLNSAAGCLFRCGDETVHMATGELWWFDNSVEHEVVNNSGDDRIHMIIDVRTSR</sequence>
<dbReference type="InterPro" id="IPR027443">
    <property type="entry name" value="IPNS-like_sf"/>
</dbReference>
<dbReference type="InterPro" id="IPR007803">
    <property type="entry name" value="Asp/Arg/Pro-Hydrxlase"/>
</dbReference>
<name>A0A6J5PHR0_9CAUD</name>
<accession>A0A6J5PHR0</accession>
<reference evidence="2" key="1">
    <citation type="submission" date="2020-04" db="EMBL/GenBank/DDBJ databases">
        <authorList>
            <person name="Chiriac C."/>
            <person name="Salcher M."/>
            <person name="Ghai R."/>
            <person name="Kavagutti S V."/>
        </authorList>
    </citation>
    <scope>NUCLEOTIDE SEQUENCE</scope>
</reference>
<dbReference type="EMBL" id="LR796832">
    <property type="protein sequence ID" value="CAB4168705.1"/>
    <property type="molecule type" value="Genomic_DNA"/>
</dbReference>
<organism evidence="2">
    <name type="scientific">uncultured Caudovirales phage</name>
    <dbReference type="NCBI Taxonomy" id="2100421"/>
    <lineage>
        <taxon>Viruses</taxon>
        <taxon>Duplodnaviria</taxon>
        <taxon>Heunggongvirae</taxon>
        <taxon>Uroviricota</taxon>
        <taxon>Caudoviricetes</taxon>
        <taxon>Peduoviridae</taxon>
        <taxon>Maltschvirus</taxon>
        <taxon>Maltschvirus maltsch</taxon>
    </lineage>
</organism>
<feature type="domain" description="Aspartyl/asparaginy/proline hydroxylase" evidence="1">
    <location>
        <begin position="90"/>
        <end position="178"/>
    </location>
</feature>
<protein>
    <submittedName>
        <fullName evidence="2">Aspartyl/asparaginy/proline hydroxylase</fullName>
    </submittedName>
</protein>
<dbReference type="Pfam" id="PF05118">
    <property type="entry name" value="Asp_Arg_Hydrox"/>
    <property type="match status" value="1"/>
</dbReference>
<dbReference type="SUPFAM" id="SSF51197">
    <property type="entry name" value="Clavaminate synthase-like"/>
    <property type="match status" value="1"/>
</dbReference>
<evidence type="ECO:0000313" key="2">
    <source>
        <dbReference type="EMBL" id="CAB4168705.1"/>
    </source>
</evidence>
<gene>
    <name evidence="2" type="ORF">UFOVP580_20</name>
</gene>